<dbReference type="InterPro" id="IPR000944">
    <property type="entry name" value="Tscrpt_reg_Rrf2"/>
</dbReference>
<reference evidence="2" key="1">
    <citation type="journal article" date="2019" name="Int. J. Syst. Evol. Microbiol.">
        <title>The Global Catalogue of Microorganisms (GCM) 10K type strain sequencing project: providing services to taxonomists for standard genome sequencing and annotation.</title>
        <authorList>
            <consortium name="The Broad Institute Genomics Platform"/>
            <consortium name="The Broad Institute Genome Sequencing Center for Infectious Disease"/>
            <person name="Wu L."/>
            <person name="Ma J."/>
        </authorList>
    </citation>
    <scope>NUCLEOTIDE SEQUENCE [LARGE SCALE GENOMIC DNA]</scope>
    <source>
        <strain evidence="2">KCTC 42964</strain>
    </source>
</reference>
<dbReference type="NCBIfam" id="TIGR00738">
    <property type="entry name" value="rrf2_super"/>
    <property type="match status" value="1"/>
</dbReference>
<accession>A0ABV7KV55</accession>
<dbReference type="RefSeq" id="WP_379898067.1">
    <property type="nucleotide sequence ID" value="NZ_JBHRTR010000009.1"/>
</dbReference>
<dbReference type="Gene3D" id="1.10.10.10">
    <property type="entry name" value="Winged helix-like DNA-binding domain superfamily/Winged helix DNA-binding domain"/>
    <property type="match status" value="1"/>
</dbReference>
<dbReference type="PANTHER" id="PTHR33221">
    <property type="entry name" value="WINGED HELIX-TURN-HELIX TRANSCRIPTIONAL REGULATOR, RRF2 FAMILY"/>
    <property type="match status" value="1"/>
</dbReference>
<evidence type="ECO:0000313" key="2">
    <source>
        <dbReference type="Proteomes" id="UP001595528"/>
    </source>
</evidence>
<sequence length="188" mass="19693">MALYGANVEYGLHCLLLLVRMPGGAGADGATLPPSAGDLAAYQGVSPSYLAKTFTRLEKAGLVRATEGAGGGFELARPAAEISVLDVVDALEGGRKLFDCQDVRHRCILYADAPPAWATSGTCGIHAVMLQAERQMRQVLGATSLADLAAGLAPKVPAEFERQARAWFAERAARRGNRRAGRAGKDAG</sequence>
<dbReference type="SUPFAM" id="SSF46785">
    <property type="entry name" value="Winged helix' DNA-binding domain"/>
    <property type="match status" value="1"/>
</dbReference>
<protein>
    <submittedName>
        <fullName evidence="1">RrF2 family transcriptional regulator</fullName>
    </submittedName>
</protein>
<name>A0ABV7KV55_9PROT</name>
<dbReference type="PROSITE" id="PS51197">
    <property type="entry name" value="HTH_RRF2_2"/>
    <property type="match status" value="1"/>
</dbReference>
<dbReference type="PANTHER" id="PTHR33221:SF13">
    <property type="entry name" value="TRANSCRIPTIONAL REGULATOR-RELATED"/>
    <property type="match status" value="1"/>
</dbReference>
<dbReference type="EMBL" id="JBHRTR010000009">
    <property type="protein sequence ID" value="MFC3226207.1"/>
    <property type="molecule type" value="Genomic_DNA"/>
</dbReference>
<keyword evidence="2" id="KW-1185">Reference proteome</keyword>
<dbReference type="Proteomes" id="UP001595528">
    <property type="component" value="Unassembled WGS sequence"/>
</dbReference>
<dbReference type="Pfam" id="PF02082">
    <property type="entry name" value="Rrf2"/>
    <property type="match status" value="1"/>
</dbReference>
<comment type="caution">
    <text evidence="1">The sequence shown here is derived from an EMBL/GenBank/DDBJ whole genome shotgun (WGS) entry which is preliminary data.</text>
</comment>
<gene>
    <name evidence="1" type="ORF">ACFOGJ_03145</name>
</gene>
<dbReference type="InterPro" id="IPR030489">
    <property type="entry name" value="TR_Rrf2-type_CS"/>
</dbReference>
<proteinExistence type="predicted"/>
<dbReference type="InterPro" id="IPR036390">
    <property type="entry name" value="WH_DNA-bd_sf"/>
</dbReference>
<evidence type="ECO:0000313" key="1">
    <source>
        <dbReference type="EMBL" id="MFC3226207.1"/>
    </source>
</evidence>
<dbReference type="InterPro" id="IPR036388">
    <property type="entry name" value="WH-like_DNA-bd_sf"/>
</dbReference>
<dbReference type="PROSITE" id="PS01332">
    <property type="entry name" value="HTH_RRF2_1"/>
    <property type="match status" value="1"/>
</dbReference>
<organism evidence="1 2">
    <name type="scientific">Marinibaculum pumilum</name>
    <dbReference type="NCBI Taxonomy" id="1766165"/>
    <lineage>
        <taxon>Bacteria</taxon>
        <taxon>Pseudomonadati</taxon>
        <taxon>Pseudomonadota</taxon>
        <taxon>Alphaproteobacteria</taxon>
        <taxon>Rhodospirillales</taxon>
        <taxon>Rhodospirillaceae</taxon>
        <taxon>Marinibaculum</taxon>
    </lineage>
</organism>